<sequence>MKRLEGKVAIITGAGKGLGAAFAVRFAEEGAKLCLVTRKDMEGLKKVAEQVQAKGAECIWFQADVTKLEDVQKMADETAKKFGKIDILVNNAAYYFGVERRPFNKIPPEEWDMMMSINVKGPWLCTRAVYPHMKAQGKGKIINLTSEVFFTGSNGFVHYVASKGGVVGLTRALAAELGPDNITVNAVAPGFTDTEASRTIANVEKYDTSKTPLRRLGLAEDIIGAALFFASEDSNFVTGEIILVDGGRAMH</sequence>
<dbReference type="Proteomes" id="UP000777265">
    <property type="component" value="Unassembled WGS sequence"/>
</dbReference>
<dbReference type="GO" id="GO:0048038">
    <property type="term" value="F:quinone binding"/>
    <property type="evidence" value="ECO:0007669"/>
    <property type="project" value="TreeGrafter"/>
</dbReference>
<dbReference type="InterPro" id="IPR020904">
    <property type="entry name" value="Sc_DH/Rdtase_CS"/>
</dbReference>
<dbReference type="PROSITE" id="PS00061">
    <property type="entry name" value="ADH_SHORT"/>
    <property type="match status" value="1"/>
</dbReference>
<gene>
    <name evidence="3" type="ORF">GXY80_10045</name>
</gene>
<protein>
    <submittedName>
        <fullName evidence="3">3-oxoacyl-ACP reductase FabG</fullName>
    </submittedName>
</protein>
<dbReference type="GO" id="GO:0006633">
    <property type="term" value="P:fatty acid biosynthetic process"/>
    <property type="evidence" value="ECO:0007669"/>
    <property type="project" value="TreeGrafter"/>
</dbReference>
<dbReference type="PANTHER" id="PTHR42760">
    <property type="entry name" value="SHORT-CHAIN DEHYDROGENASES/REDUCTASES FAMILY MEMBER"/>
    <property type="match status" value="1"/>
</dbReference>
<dbReference type="STRING" id="909663.GCA_000512235_02888"/>
<dbReference type="FunFam" id="3.40.50.720:FF:000084">
    <property type="entry name" value="Short-chain dehydrogenase reductase"/>
    <property type="match status" value="1"/>
</dbReference>
<evidence type="ECO:0000256" key="1">
    <source>
        <dbReference type="ARBA" id="ARBA00006484"/>
    </source>
</evidence>
<dbReference type="InterPro" id="IPR036291">
    <property type="entry name" value="NAD(P)-bd_dom_sf"/>
</dbReference>
<accession>A0A351U4J2</accession>
<evidence type="ECO:0000313" key="4">
    <source>
        <dbReference type="Proteomes" id="UP000777265"/>
    </source>
</evidence>
<comment type="caution">
    <text evidence="3">The sequence shown here is derived from an EMBL/GenBank/DDBJ whole genome shotgun (WGS) entry which is preliminary data.</text>
</comment>
<dbReference type="Pfam" id="PF13561">
    <property type="entry name" value="adh_short_C2"/>
    <property type="match status" value="1"/>
</dbReference>
<name>A0A351U4J2_9BACT</name>
<dbReference type="AlphaFoldDB" id="A0A351U4J2"/>
<dbReference type="InterPro" id="IPR002347">
    <property type="entry name" value="SDR_fam"/>
</dbReference>
<dbReference type="NCBIfam" id="NF005559">
    <property type="entry name" value="PRK07231.1"/>
    <property type="match status" value="1"/>
</dbReference>
<evidence type="ECO:0000313" key="3">
    <source>
        <dbReference type="EMBL" id="NLW35806.1"/>
    </source>
</evidence>
<reference evidence="3" key="1">
    <citation type="journal article" date="2020" name="Biotechnol. Biofuels">
        <title>New insights from the biogas microbiome by comprehensive genome-resolved metagenomics of nearly 1600 species originating from multiple anaerobic digesters.</title>
        <authorList>
            <person name="Campanaro S."/>
            <person name="Treu L."/>
            <person name="Rodriguez-R L.M."/>
            <person name="Kovalovszki A."/>
            <person name="Ziels R.M."/>
            <person name="Maus I."/>
            <person name="Zhu X."/>
            <person name="Kougias P.G."/>
            <person name="Basile A."/>
            <person name="Luo G."/>
            <person name="Schluter A."/>
            <person name="Konstantinidis K.T."/>
            <person name="Angelidaki I."/>
        </authorList>
    </citation>
    <scope>NUCLEOTIDE SEQUENCE</scope>
    <source>
        <strain evidence="3">AS06rmzACSIP_7</strain>
    </source>
</reference>
<dbReference type="CDD" id="cd05233">
    <property type="entry name" value="SDR_c"/>
    <property type="match status" value="1"/>
</dbReference>
<evidence type="ECO:0000256" key="2">
    <source>
        <dbReference type="ARBA" id="ARBA00023002"/>
    </source>
</evidence>
<dbReference type="PRINTS" id="PR00080">
    <property type="entry name" value="SDRFAMILY"/>
</dbReference>
<organism evidence="3 4">
    <name type="scientific">Syntrophorhabdus aromaticivorans</name>
    <dbReference type="NCBI Taxonomy" id="328301"/>
    <lineage>
        <taxon>Bacteria</taxon>
        <taxon>Pseudomonadati</taxon>
        <taxon>Thermodesulfobacteriota</taxon>
        <taxon>Syntrophorhabdia</taxon>
        <taxon>Syntrophorhabdales</taxon>
        <taxon>Syntrophorhabdaceae</taxon>
        <taxon>Syntrophorhabdus</taxon>
    </lineage>
</organism>
<dbReference type="GO" id="GO:0016616">
    <property type="term" value="F:oxidoreductase activity, acting on the CH-OH group of donors, NAD or NADP as acceptor"/>
    <property type="evidence" value="ECO:0007669"/>
    <property type="project" value="TreeGrafter"/>
</dbReference>
<dbReference type="EMBL" id="JAAYEE010000173">
    <property type="protein sequence ID" value="NLW35806.1"/>
    <property type="molecule type" value="Genomic_DNA"/>
</dbReference>
<dbReference type="SUPFAM" id="SSF51735">
    <property type="entry name" value="NAD(P)-binding Rossmann-fold domains"/>
    <property type="match status" value="1"/>
</dbReference>
<comment type="similarity">
    <text evidence="1">Belongs to the short-chain dehydrogenases/reductases (SDR) family.</text>
</comment>
<keyword evidence="2" id="KW-0560">Oxidoreductase</keyword>
<reference evidence="3" key="2">
    <citation type="submission" date="2020-01" db="EMBL/GenBank/DDBJ databases">
        <authorList>
            <person name="Campanaro S."/>
        </authorList>
    </citation>
    <scope>NUCLEOTIDE SEQUENCE</scope>
    <source>
        <strain evidence="3">AS06rmzACSIP_7</strain>
    </source>
</reference>
<proteinExistence type="inferred from homology"/>
<dbReference type="PANTHER" id="PTHR42760:SF133">
    <property type="entry name" value="3-OXOACYL-[ACYL-CARRIER-PROTEIN] REDUCTASE"/>
    <property type="match status" value="1"/>
</dbReference>
<dbReference type="PRINTS" id="PR00081">
    <property type="entry name" value="GDHRDH"/>
</dbReference>
<dbReference type="Gene3D" id="3.40.50.720">
    <property type="entry name" value="NAD(P)-binding Rossmann-like Domain"/>
    <property type="match status" value="1"/>
</dbReference>